<keyword evidence="3" id="KW-0285">Flavoprotein</keyword>
<dbReference type="OrthoDB" id="5325318at2759"/>
<evidence type="ECO:0000259" key="8">
    <source>
        <dbReference type="Pfam" id="PF07976"/>
    </source>
</evidence>
<keyword evidence="5" id="KW-0560">Oxidoreductase</keyword>
<evidence type="ECO:0000256" key="6">
    <source>
        <dbReference type="SAM" id="MobiDB-lite"/>
    </source>
</evidence>
<dbReference type="InterPro" id="IPR002938">
    <property type="entry name" value="FAD-bd"/>
</dbReference>
<feature type="domain" description="Phenol hydroxylase-like C-terminal dimerisation" evidence="8">
    <location>
        <begin position="411"/>
        <end position="627"/>
    </location>
</feature>
<evidence type="ECO:0000256" key="4">
    <source>
        <dbReference type="ARBA" id="ARBA00022827"/>
    </source>
</evidence>
<name>A0A4Z0YWY5_9PEZI</name>
<keyword evidence="10" id="KW-1185">Reference proteome</keyword>
<dbReference type="Gene3D" id="3.30.9.10">
    <property type="entry name" value="D-Amino Acid Oxidase, subunit A, domain 2"/>
    <property type="match status" value="1"/>
</dbReference>
<dbReference type="Pfam" id="PF07976">
    <property type="entry name" value="Phe_hydrox_dim"/>
    <property type="match status" value="1"/>
</dbReference>
<dbReference type="GO" id="GO:0071949">
    <property type="term" value="F:FAD binding"/>
    <property type="evidence" value="ECO:0007669"/>
    <property type="project" value="InterPro"/>
</dbReference>
<dbReference type="SUPFAM" id="SSF51905">
    <property type="entry name" value="FAD/NAD(P)-binding domain"/>
    <property type="match status" value="1"/>
</dbReference>
<dbReference type="EMBL" id="SKBN01000147">
    <property type="protein sequence ID" value="TGJ81936.1"/>
    <property type="molecule type" value="Genomic_DNA"/>
</dbReference>
<dbReference type="InterPro" id="IPR012941">
    <property type="entry name" value="Phe_hydrox_C_dim_dom"/>
</dbReference>
<evidence type="ECO:0000259" key="7">
    <source>
        <dbReference type="Pfam" id="PF01494"/>
    </source>
</evidence>
<reference evidence="9 10" key="1">
    <citation type="submission" date="2019-03" db="EMBL/GenBank/DDBJ databases">
        <title>Draft genome sequence of Xylaria hypoxylon DSM 108379, a ubiquitous saprotrophic-parasitic fungi on hardwood.</title>
        <authorList>
            <person name="Buettner E."/>
            <person name="Leonhardt S."/>
            <person name="Gebauer A.M."/>
            <person name="Liers C."/>
            <person name="Hofrichter M."/>
            <person name="Kellner H."/>
        </authorList>
    </citation>
    <scope>NUCLEOTIDE SEQUENCE [LARGE SCALE GENOMIC DNA]</scope>
    <source>
        <strain evidence="9 10">DSM 108379</strain>
    </source>
</reference>
<dbReference type="InterPro" id="IPR038220">
    <property type="entry name" value="PHOX_C_sf"/>
</dbReference>
<feature type="compositionally biased region" description="Polar residues" evidence="6">
    <location>
        <begin position="7"/>
        <end position="20"/>
    </location>
</feature>
<dbReference type="SUPFAM" id="SSF54373">
    <property type="entry name" value="FAD-linked reductases, C-terminal domain"/>
    <property type="match status" value="1"/>
</dbReference>
<comment type="similarity">
    <text evidence="2">Belongs to the PheA/TfdB FAD monooxygenase family.</text>
</comment>
<evidence type="ECO:0000256" key="2">
    <source>
        <dbReference type="ARBA" id="ARBA00007801"/>
    </source>
</evidence>
<dbReference type="PRINTS" id="PR00420">
    <property type="entry name" value="RNGMNOXGNASE"/>
</dbReference>
<dbReference type="STRING" id="37992.A0A4Z0YWY5"/>
<evidence type="ECO:0008006" key="11">
    <source>
        <dbReference type="Google" id="ProtNLM"/>
    </source>
</evidence>
<dbReference type="Gene3D" id="3.40.30.20">
    <property type="match status" value="1"/>
</dbReference>
<dbReference type="GO" id="GO:0016709">
    <property type="term" value="F:oxidoreductase activity, acting on paired donors, with incorporation or reduction of molecular oxygen, NAD(P)H as one donor, and incorporation of one atom of oxygen"/>
    <property type="evidence" value="ECO:0007669"/>
    <property type="project" value="UniProtKB-ARBA"/>
</dbReference>
<dbReference type="Gene3D" id="3.50.50.60">
    <property type="entry name" value="FAD/NAD(P)-binding domain"/>
    <property type="match status" value="1"/>
</dbReference>
<sequence>MAGIDGSSENSEMKNASKSLSPDEYDVGVVGAGPAGLTLAVILARLGINTAIFDERSDQTAVGRADGIQPKTIETLQMLGLGDELLRKGVKVYDICMWRGSATSPVRRIGREIHYPASVVDVLHPYILLCHQGMVESVLIDDLRDSGVSVSRSHHFTRFDYAPGDPLGPLDLSFSTTEGDAVEHVRADYIVGCDGARSLVRQQIPDTHATARPHESYWGVLDGELDTDFPDIWSKTIVFSEEHGSVLIIPRERNMTRIYIAMKSSSSVKILDQGFVMDQARLILAPYRVQWRSVEWFGNYQVTQRVAARFSDPSLRAFIAGDASHTHSPKAAQGMNTSMHDSWNLGWKMNLAVRDLAKRALLESYEVERMKVAHDLINFDFEHANEIAGGDIERLAENFRVNTRFISGIGVEYGENIINQGYDQTRGDAKPGCTLPPSKAVRYIDANPVDIQLDIPMQGQFRVFVVVPGILGSGEARFLADLSDNVTSESSFLTKLSRAASESYRRKPRPRRSTDLFSRPERYQAFSELFTFSLLTSTDKDSFEIASLPALFSMSPWTVYLDEVPHMDTKGLYCIPKWLGELDLTEVAIVNVRPDGYVGSIKRWDVAEQATGEAAARWLDEYYGGFLQVPSRS</sequence>
<dbReference type="Pfam" id="PF01494">
    <property type="entry name" value="FAD_binding_3"/>
    <property type="match status" value="1"/>
</dbReference>
<evidence type="ECO:0000256" key="3">
    <source>
        <dbReference type="ARBA" id="ARBA00022630"/>
    </source>
</evidence>
<comment type="caution">
    <text evidence="9">The sequence shown here is derived from an EMBL/GenBank/DDBJ whole genome shotgun (WGS) entry which is preliminary data.</text>
</comment>
<organism evidence="9 10">
    <name type="scientific">Xylaria hypoxylon</name>
    <dbReference type="NCBI Taxonomy" id="37992"/>
    <lineage>
        <taxon>Eukaryota</taxon>
        <taxon>Fungi</taxon>
        <taxon>Dikarya</taxon>
        <taxon>Ascomycota</taxon>
        <taxon>Pezizomycotina</taxon>
        <taxon>Sordariomycetes</taxon>
        <taxon>Xylariomycetidae</taxon>
        <taxon>Xylariales</taxon>
        <taxon>Xylariaceae</taxon>
        <taxon>Xylaria</taxon>
    </lineage>
</organism>
<feature type="region of interest" description="Disordered" evidence="6">
    <location>
        <begin position="1"/>
        <end position="20"/>
    </location>
</feature>
<dbReference type="PANTHER" id="PTHR43004:SF4">
    <property type="entry name" value="FAD-BINDING DOMAIN-CONTAINING PROTEIN"/>
    <property type="match status" value="1"/>
</dbReference>
<dbReference type="InterPro" id="IPR036249">
    <property type="entry name" value="Thioredoxin-like_sf"/>
</dbReference>
<keyword evidence="4" id="KW-0274">FAD</keyword>
<evidence type="ECO:0000256" key="1">
    <source>
        <dbReference type="ARBA" id="ARBA00005179"/>
    </source>
</evidence>
<proteinExistence type="inferred from homology"/>
<dbReference type="InterPro" id="IPR050641">
    <property type="entry name" value="RIFMO-like"/>
</dbReference>
<dbReference type="AlphaFoldDB" id="A0A4Z0YWY5"/>
<feature type="domain" description="FAD-binding" evidence="7">
    <location>
        <begin position="24"/>
        <end position="379"/>
    </location>
</feature>
<evidence type="ECO:0000313" key="10">
    <source>
        <dbReference type="Proteomes" id="UP000297716"/>
    </source>
</evidence>
<evidence type="ECO:0000256" key="5">
    <source>
        <dbReference type="ARBA" id="ARBA00023002"/>
    </source>
</evidence>
<protein>
    <recommendedName>
        <fullName evidence="11">FAD-binding domain-containing protein</fullName>
    </recommendedName>
</protein>
<evidence type="ECO:0000313" key="9">
    <source>
        <dbReference type="EMBL" id="TGJ81936.1"/>
    </source>
</evidence>
<dbReference type="Proteomes" id="UP000297716">
    <property type="component" value="Unassembled WGS sequence"/>
</dbReference>
<comment type="pathway">
    <text evidence="1">Secondary metabolite biosynthesis.</text>
</comment>
<accession>A0A4Z0YWY5</accession>
<gene>
    <name evidence="9" type="ORF">E0Z10_g6828</name>
</gene>
<dbReference type="PANTHER" id="PTHR43004">
    <property type="entry name" value="TRK SYSTEM POTASSIUM UPTAKE PROTEIN"/>
    <property type="match status" value="1"/>
</dbReference>
<dbReference type="InterPro" id="IPR036188">
    <property type="entry name" value="FAD/NAD-bd_sf"/>
</dbReference>
<dbReference type="SUPFAM" id="SSF52833">
    <property type="entry name" value="Thioredoxin-like"/>
    <property type="match status" value="1"/>
</dbReference>